<evidence type="ECO:0000313" key="2">
    <source>
        <dbReference type="EMBL" id="CAD8876361.1"/>
    </source>
</evidence>
<organism evidence="2">
    <name type="scientific">Corethron hystrix</name>
    <dbReference type="NCBI Taxonomy" id="216773"/>
    <lineage>
        <taxon>Eukaryota</taxon>
        <taxon>Sar</taxon>
        <taxon>Stramenopiles</taxon>
        <taxon>Ochrophyta</taxon>
        <taxon>Bacillariophyta</taxon>
        <taxon>Coscinodiscophyceae</taxon>
        <taxon>Corethrophycidae</taxon>
        <taxon>Corethrales</taxon>
        <taxon>Corethraceae</taxon>
        <taxon>Corethron</taxon>
    </lineage>
</organism>
<keyword evidence="1" id="KW-0812">Transmembrane</keyword>
<dbReference type="AlphaFoldDB" id="A0A7S1FLT1"/>
<proteinExistence type="predicted"/>
<keyword evidence="1" id="KW-1133">Transmembrane helix</keyword>
<gene>
    <name evidence="2" type="ORF">CHYS00102_LOCUS3539</name>
</gene>
<sequence>MSAPNSKVVTRTPDTSKERYFDPNAFMLDFESRIPRFVNHIWGVPSPSNEGRYEAERNFVTSIIGGEYTAKAREYGVYTFAGTLGALMAIPGPAGRMLALQRLRRKLSRPDLTMAEMTEKFHKRGGTTTGKILRTVVRGGGSLALSAYAGATVYGNYLQLGDIGRALAELPVAVPKDSLICEEVCPMYIKMYAQQVDPEEDDLWIPPTEDNDRTVMVRDVVRKFVRNCKQNEYDKQ</sequence>
<accession>A0A7S1FLT1</accession>
<keyword evidence="1" id="KW-0472">Membrane</keyword>
<evidence type="ECO:0000256" key="1">
    <source>
        <dbReference type="SAM" id="Phobius"/>
    </source>
</evidence>
<feature type="transmembrane region" description="Helical" evidence="1">
    <location>
        <begin position="75"/>
        <end position="99"/>
    </location>
</feature>
<protein>
    <submittedName>
        <fullName evidence="2">Uncharacterized protein</fullName>
    </submittedName>
</protein>
<name>A0A7S1FLT1_9STRA</name>
<dbReference type="EMBL" id="HBFR01005090">
    <property type="protein sequence ID" value="CAD8876361.1"/>
    <property type="molecule type" value="Transcribed_RNA"/>
</dbReference>
<reference evidence="2" key="1">
    <citation type="submission" date="2021-01" db="EMBL/GenBank/DDBJ databases">
        <authorList>
            <person name="Corre E."/>
            <person name="Pelletier E."/>
            <person name="Niang G."/>
            <person name="Scheremetjew M."/>
            <person name="Finn R."/>
            <person name="Kale V."/>
            <person name="Holt S."/>
            <person name="Cochrane G."/>
            <person name="Meng A."/>
            <person name="Brown T."/>
            <person name="Cohen L."/>
        </authorList>
    </citation>
    <scope>NUCLEOTIDE SEQUENCE</scope>
    <source>
        <strain evidence="2">308</strain>
    </source>
</reference>